<evidence type="ECO:0000256" key="9">
    <source>
        <dbReference type="ARBA" id="ARBA00023004"/>
    </source>
</evidence>
<dbReference type="PROSITE" id="PS01087">
    <property type="entry name" value="RADICAL_ACTIVATING"/>
    <property type="match status" value="1"/>
</dbReference>
<dbReference type="SUPFAM" id="SSF102114">
    <property type="entry name" value="Radical SAM enzymes"/>
    <property type="match status" value="1"/>
</dbReference>
<dbReference type="InterPro" id="IPR058240">
    <property type="entry name" value="rSAM_sf"/>
</dbReference>
<keyword evidence="7" id="KW-0479">Metal-binding</keyword>
<evidence type="ECO:0000256" key="5">
    <source>
        <dbReference type="ARBA" id="ARBA00022485"/>
    </source>
</evidence>
<dbReference type="GO" id="GO:0043365">
    <property type="term" value="F:[formate-C-acetyltransferase]-activating enzyme activity"/>
    <property type="evidence" value="ECO:0007669"/>
    <property type="project" value="InterPro"/>
</dbReference>
<evidence type="ECO:0000256" key="1">
    <source>
        <dbReference type="ARBA" id="ARBA00001966"/>
    </source>
</evidence>
<dbReference type="GO" id="GO:0051539">
    <property type="term" value="F:4 iron, 4 sulfur cluster binding"/>
    <property type="evidence" value="ECO:0007669"/>
    <property type="project" value="UniProtKB-KW"/>
</dbReference>
<dbReference type="SFLD" id="SFLDG01063">
    <property type="entry name" value="activating_enzymes__group_1"/>
    <property type="match status" value="1"/>
</dbReference>
<reference evidence="13 14" key="1">
    <citation type="submission" date="2017-04" db="EMBL/GenBank/DDBJ databases">
        <authorList>
            <person name="Afonso C.L."/>
            <person name="Miller P.J."/>
            <person name="Scott M.A."/>
            <person name="Spackman E."/>
            <person name="Goraichik I."/>
            <person name="Dimitrov K.M."/>
            <person name="Suarez D.L."/>
            <person name="Swayne D.E."/>
        </authorList>
    </citation>
    <scope>NUCLEOTIDE SEQUENCE [LARGE SCALE GENOMIC DNA]</scope>
    <source>
        <strain evidence="13 14">11</strain>
    </source>
</reference>
<keyword evidence="14" id="KW-1185">Reference proteome</keyword>
<dbReference type="SFLD" id="SFLDS00029">
    <property type="entry name" value="Radical_SAM"/>
    <property type="match status" value="1"/>
</dbReference>
<evidence type="ECO:0000256" key="7">
    <source>
        <dbReference type="ARBA" id="ARBA00022723"/>
    </source>
</evidence>
<dbReference type="STRING" id="1852522.SAMN06295960_0099"/>
<organism evidence="13 14">
    <name type="scientific">Paenibacillus aquistagni</name>
    <dbReference type="NCBI Taxonomy" id="1852522"/>
    <lineage>
        <taxon>Bacteria</taxon>
        <taxon>Bacillati</taxon>
        <taxon>Bacillota</taxon>
        <taxon>Bacilli</taxon>
        <taxon>Bacillales</taxon>
        <taxon>Paenibacillaceae</taxon>
        <taxon>Paenibacillus</taxon>
    </lineage>
</organism>
<dbReference type="PIRSF" id="PIRSF000368">
    <property type="entry name" value="NrdG"/>
    <property type="match status" value="1"/>
</dbReference>
<dbReference type="GO" id="GO:0046872">
    <property type="term" value="F:metal ion binding"/>
    <property type="evidence" value="ECO:0007669"/>
    <property type="project" value="UniProtKB-KW"/>
</dbReference>
<evidence type="ECO:0000256" key="11">
    <source>
        <dbReference type="ARBA" id="ARBA00047365"/>
    </source>
</evidence>
<evidence type="ECO:0000256" key="3">
    <source>
        <dbReference type="ARBA" id="ARBA00009777"/>
    </source>
</evidence>
<dbReference type="AlphaFoldDB" id="A0A1X7I393"/>
<evidence type="ECO:0000256" key="4">
    <source>
        <dbReference type="ARBA" id="ARBA00014281"/>
    </source>
</evidence>
<dbReference type="InterPro" id="IPR001989">
    <property type="entry name" value="Radical_activat_CS"/>
</dbReference>
<keyword evidence="6" id="KW-0949">S-adenosyl-L-methionine</keyword>
<accession>A0A1X7I393</accession>
<keyword evidence="9" id="KW-0408">Iron</keyword>
<gene>
    <name evidence="13" type="ORF">SAMN06295960_0099</name>
</gene>
<dbReference type="GO" id="GO:0004748">
    <property type="term" value="F:ribonucleoside-diphosphate reductase activity, thioredoxin disulfide as acceptor"/>
    <property type="evidence" value="ECO:0007669"/>
    <property type="project" value="TreeGrafter"/>
</dbReference>
<keyword evidence="10" id="KW-0411">Iron-sulfur</keyword>
<comment type="function">
    <text evidence="2 12">Activation of anaerobic ribonucleoside-triphosphate reductase under anaerobic conditions by generation of an organic free radical, using S-adenosylmethionine and reduced flavodoxin as cosubstrates to produce 5'-deoxy-adenosine.</text>
</comment>
<dbReference type="InterPro" id="IPR012837">
    <property type="entry name" value="NrdG"/>
</dbReference>
<evidence type="ECO:0000256" key="10">
    <source>
        <dbReference type="ARBA" id="ARBA00023014"/>
    </source>
</evidence>
<dbReference type="Proteomes" id="UP000193834">
    <property type="component" value="Unassembled WGS sequence"/>
</dbReference>
<evidence type="ECO:0000256" key="8">
    <source>
        <dbReference type="ARBA" id="ARBA00023002"/>
    </source>
</evidence>
<evidence type="ECO:0000256" key="6">
    <source>
        <dbReference type="ARBA" id="ARBA00022691"/>
    </source>
</evidence>
<name>A0A1X7I393_9BACL</name>
<dbReference type="NCBIfam" id="TIGR02491">
    <property type="entry name" value="NrdG"/>
    <property type="match status" value="1"/>
</dbReference>
<dbReference type="InterPro" id="IPR034457">
    <property type="entry name" value="Organic_radical-activating"/>
</dbReference>
<evidence type="ECO:0000256" key="12">
    <source>
        <dbReference type="PIRNR" id="PIRNR000368"/>
    </source>
</evidence>
<comment type="catalytic activity">
    <reaction evidence="11">
        <text>glycyl-[protein] + reduced [flavodoxin] + S-adenosyl-L-methionine = glycin-2-yl radical-[protein] + semiquinone [flavodoxin] + 5'-deoxyadenosine + L-methionine + H(+)</text>
        <dbReference type="Rhea" id="RHEA:61976"/>
        <dbReference type="Rhea" id="RHEA-COMP:10622"/>
        <dbReference type="Rhea" id="RHEA-COMP:14480"/>
        <dbReference type="Rhea" id="RHEA-COMP:15993"/>
        <dbReference type="Rhea" id="RHEA-COMP:15994"/>
        <dbReference type="ChEBI" id="CHEBI:15378"/>
        <dbReference type="ChEBI" id="CHEBI:17319"/>
        <dbReference type="ChEBI" id="CHEBI:29947"/>
        <dbReference type="ChEBI" id="CHEBI:32722"/>
        <dbReference type="ChEBI" id="CHEBI:57618"/>
        <dbReference type="ChEBI" id="CHEBI:57844"/>
        <dbReference type="ChEBI" id="CHEBI:59789"/>
        <dbReference type="ChEBI" id="CHEBI:140311"/>
    </reaction>
</comment>
<dbReference type="Pfam" id="PF13353">
    <property type="entry name" value="Fer4_12"/>
    <property type="match status" value="1"/>
</dbReference>
<keyword evidence="8 12" id="KW-0560">Oxidoreductase</keyword>
<dbReference type="EC" id="1.97.1.-" evidence="12"/>
<dbReference type="InterPro" id="IPR013785">
    <property type="entry name" value="Aldolase_TIM"/>
</dbReference>
<dbReference type="PANTHER" id="PTHR30352:SF2">
    <property type="entry name" value="ANAEROBIC RIBONUCLEOSIDE-TRIPHOSPHATE REDUCTASE-ACTIVATING PROTEIN"/>
    <property type="match status" value="1"/>
</dbReference>
<dbReference type="CDD" id="cd01335">
    <property type="entry name" value="Radical_SAM"/>
    <property type="match status" value="1"/>
</dbReference>
<proteinExistence type="inferred from homology"/>
<dbReference type="InterPro" id="IPR007197">
    <property type="entry name" value="rSAM"/>
</dbReference>
<evidence type="ECO:0000313" key="13">
    <source>
        <dbReference type="EMBL" id="SMG08939.1"/>
    </source>
</evidence>
<dbReference type="SFLD" id="SFLDG01066">
    <property type="entry name" value="organic_radical-activating_enz"/>
    <property type="match status" value="1"/>
</dbReference>
<evidence type="ECO:0000256" key="2">
    <source>
        <dbReference type="ARBA" id="ARBA00003852"/>
    </source>
</evidence>
<dbReference type="EMBL" id="FXAZ01000001">
    <property type="protein sequence ID" value="SMG08939.1"/>
    <property type="molecule type" value="Genomic_DNA"/>
</dbReference>
<protein>
    <recommendedName>
        <fullName evidence="4 12">Anaerobic ribonucleoside-triphosphate reductase-activating protein</fullName>
        <ecNumber evidence="12">1.97.1.-</ecNumber>
    </recommendedName>
</protein>
<sequence>MSLYVMSIVHDSVVDGEGLRTVIFFSGCPHRCLGCHNEQSWKLANGTLMTIDEVCQEVMRNPITDVTLSGGDPFVQAKEVAKLARRLKEAGKHIWAYTGYTLEELKQGTADKQELLRYIDVLVDGRFVFERKIPGLLFRGSDNQRIWKLKDGEPIGLISS</sequence>
<dbReference type="SFLD" id="SFLDF00299">
    <property type="entry name" value="anaerobic_ribonucleoside-triph"/>
    <property type="match status" value="1"/>
</dbReference>
<keyword evidence="5" id="KW-0004">4Fe-4S</keyword>
<comment type="similarity">
    <text evidence="3 12">Belongs to the organic radical-activating enzymes family.</text>
</comment>
<dbReference type="Gene3D" id="3.20.20.70">
    <property type="entry name" value="Aldolase class I"/>
    <property type="match status" value="1"/>
</dbReference>
<evidence type="ECO:0000313" key="14">
    <source>
        <dbReference type="Proteomes" id="UP000193834"/>
    </source>
</evidence>
<comment type="cofactor">
    <cofactor evidence="1">
        <name>[4Fe-4S] cluster</name>
        <dbReference type="ChEBI" id="CHEBI:49883"/>
    </cofactor>
</comment>
<dbReference type="PANTHER" id="PTHR30352">
    <property type="entry name" value="PYRUVATE FORMATE-LYASE-ACTIVATING ENZYME"/>
    <property type="match status" value="1"/>
</dbReference>